<organism evidence="8 9">
    <name type="scientific">Robiginitalea aurantiaca</name>
    <dbReference type="NCBI Taxonomy" id="3056915"/>
    <lineage>
        <taxon>Bacteria</taxon>
        <taxon>Pseudomonadati</taxon>
        <taxon>Bacteroidota</taxon>
        <taxon>Flavobacteriia</taxon>
        <taxon>Flavobacteriales</taxon>
        <taxon>Flavobacteriaceae</taxon>
        <taxon>Robiginitalea</taxon>
    </lineage>
</organism>
<evidence type="ECO:0000259" key="6">
    <source>
        <dbReference type="Pfam" id="PF02931"/>
    </source>
</evidence>
<dbReference type="SUPFAM" id="SSF63712">
    <property type="entry name" value="Nicotinic receptor ligand binding domain-like"/>
    <property type="match status" value="1"/>
</dbReference>
<evidence type="ECO:0000313" key="9">
    <source>
        <dbReference type="Proteomes" id="UP001174839"/>
    </source>
</evidence>
<dbReference type="Gene3D" id="1.20.58.390">
    <property type="entry name" value="Neurotransmitter-gated ion-channel transmembrane domain"/>
    <property type="match status" value="1"/>
</dbReference>
<feature type="domain" description="Neurotransmitter-gated ion-channel transmembrane" evidence="7">
    <location>
        <begin position="247"/>
        <end position="331"/>
    </location>
</feature>
<dbReference type="EMBL" id="JAUDUY010000001">
    <property type="protein sequence ID" value="MDM9630475.1"/>
    <property type="molecule type" value="Genomic_DNA"/>
</dbReference>
<feature type="transmembrane region" description="Helical" evidence="5">
    <location>
        <begin position="273"/>
        <end position="290"/>
    </location>
</feature>
<dbReference type="PANTHER" id="PTHR18945">
    <property type="entry name" value="NEUROTRANSMITTER GATED ION CHANNEL"/>
    <property type="match status" value="1"/>
</dbReference>
<comment type="subcellular location">
    <subcellularLocation>
        <location evidence="1">Membrane</location>
        <topology evidence="1">Multi-pass membrane protein</topology>
    </subcellularLocation>
</comment>
<keyword evidence="4 5" id="KW-0472">Membrane</keyword>
<feature type="transmembrane region" description="Helical" evidence="5">
    <location>
        <begin position="243"/>
        <end position="264"/>
    </location>
</feature>
<keyword evidence="3 5" id="KW-1133">Transmembrane helix</keyword>
<dbReference type="Pfam" id="PF02932">
    <property type="entry name" value="Neur_chan_memb"/>
    <property type="match status" value="1"/>
</dbReference>
<dbReference type="RefSeq" id="WP_289723830.1">
    <property type="nucleotide sequence ID" value="NZ_JAUDUY010000001.1"/>
</dbReference>
<evidence type="ECO:0000313" key="8">
    <source>
        <dbReference type="EMBL" id="MDM9630475.1"/>
    </source>
</evidence>
<dbReference type="InterPro" id="IPR006029">
    <property type="entry name" value="Neurotrans-gated_channel_TM"/>
</dbReference>
<reference evidence="8" key="1">
    <citation type="submission" date="2023-06" db="EMBL/GenBank/DDBJ databases">
        <title>Robiginitalea aurantiacus sp. nov. and Algoriphagus sediminis sp. nov., isolated from coastal sediment.</title>
        <authorList>
            <person name="Zhou Z.Y."/>
            <person name="An J."/>
            <person name="Jia Y.W."/>
            <person name="Du Z.J."/>
        </authorList>
    </citation>
    <scope>NUCLEOTIDE SEQUENCE</scope>
    <source>
        <strain evidence="8">M39</strain>
    </source>
</reference>
<keyword evidence="2 5" id="KW-0812">Transmembrane</keyword>
<dbReference type="Gene3D" id="2.70.170.10">
    <property type="entry name" value="Neurotransmitter-gated ion-channel ligand-binding domain"/>
    <property type="match status" value="1"/>
</dbReference>
<proteinExistence type="predicted"/>
<sequence length="363" mass="41697">MGKQFKEMRCLLSLIISLTAPLFLWGQSSSDELYTIPRSEGPVEIRIGYSILNISNINEKEETIQFDGALFLRWKDERLKYTPADSTYYGKKDLRVPEKVYQGIYSINRLYKGWRPQLYFLNGVGNKGVNTQTIAIWPDGTVQYTEGFIAEMGTPMDLRSYPFDTQDLLLYLHPTPYTEDELVFVPDKSLSKTWVQNLGTAEWDRKAEEMAVRTAEIQAHDGSVIPVSEFVIALKIKRKPLHILFSIILPMVLLVSLTWIVFWLDKNPVIDRINILFIGILSVVAFYMVIQDNIPRIDYLTLMDFFVLENFGILAASVLVSLALDRMKHSGKTARAQKLHRICRWAFPAGYVFTALIIFLIFS</sequence>
<evidence type="ECO:0008006" key="10">
    <source>
        <dbReference type="Google" id="ProtNLM"/>
    </source>
</evidence>
<dbReference type="InterPro" id="IPR036719">
    <property type="entry name" value="Neuro-gated_channel_TM_sf"/>
</dbReference>
<gene>
    <name evidence="8" type="ORF">QU605_03290</name>
</gene>
<dbReference type="InterPro" id="IPR036734">
    <property type="entry name" value="Neur_chan_lig-bd_sf"/>
</dbReference>
<feature type="domain" description="Neurotransmitter-gated ion-channel ligand-binding" evidence="6">
    <location>
        <begin position="39"/>
        <end position="240"/>
    </location>
</feature>
<dbReference type="InterPro" id="IPR038050">
    <property type="entry name" value="Neuro_actylchol_rec"/>
</dbReference>
<dbReference type="SUPFAM" id="SSF90112">
    <property type="entry name" value="Neurotransmitter-gated ion-channel transmembrane pore"/>
    <property type="match status" value="1"/>
</dbReference>
<evidence type="ECO:0000256" key="4">
    <source>
        <dbReference type="ARBA" id="ARBA00023136"/>
    </source>
</evidence>
<feature type="transmembrane region" description="Helical" evidence="5">
    <location>
        <begin position="302"/>
        <end position="324"/>
    </location>
</feature>
<accession>A0ABT7WC32</accession>
<dbReference type="Proteomes" id="UP001174839">
    <property type="component" value="Unassembled WGS sequence"/>
</dbReference>
<evidence type="ECO:0000256" key="5">
    <source>
        <dbReference type="SAM" id="Phobius"/>
    </source>
</evidence>
<evidence type="ECO:0000256" key="3">
    <source>
        <dbReference type="ARBA" id="ARBA00022989"/>
    </source>
</evidence>
<dbReference type="Pfam" id="PF02931">
    <property type="entry name" value="Neur_chan_LBD"/>
    <property type="match status" value="1"/>
</dbReference>
<feature type="transmembrane region" description="Helical" evidence="5">
    <location>
        <begin position="345"/>
        <end position="362"/>
    </location>
</feature>
<evidence type="ECO:0000256" key="1">
    <source>
        <dbReference type="ARBA" id="ARBA00004141"/>
    </source>
</evidence>
<evidence type="ECO:0000256" key="2">
    <source>
        <dbReference type="ARBA" id="ARBA00022692"/>
    </source>
</evidence>
<comment type="caution">
    <text evidence="8">The sequence shown here is derived from an EMBL/GenBank/DDBJ whole genome shotgun (WGS) entry which is preliminary data.</text>
</comment>
<keyword evidence="9" id="KW-1185">Reference proteome</keyword>
<dbReference type="InterPro" id="IPR006202">
    <property type="entry name" value="Neur_chan_lig-bd"/>
</dbReference>
<name>A0ABT7WC32_9FLAO</name>
<protein>
    <recommendedName>
        <fullName evidence="10">Neurotransmitter-gated ion-channel ligand-binding domain-containing protein</fullName>
    </recommendedName>
</protein>
<evidence type="ECO:0000259" key="7">
    <source>
        <dbReference type="Pfam" id="PF02932"/>
    </source>
</evidence>
<dbReference type="InterPro" id="IPR006201">
    <property type="entry name" value="Neur_channel"/>
</dbReference>